<dbReference type="InterPro" id="IPR028641">
    <property type="entry name" value="RCC2"/>
</dbReference>
<dbReference type="InterPro" id="IPR000408">
    <property type="entry name" value="Reg_chr_condens"/>
</dbReference>
<dbReference type="GO" id="GO:0031267">
    <property type="term" value="F:small GTPase binding"/>
    <property type="evidence" value="ECO:0007669"/>
    <property type="project" value="TreeGrafter"/>
</dbReference>
<dbReference type="OrthoDB" id="297375at2759"/>
<comment type="caution">
    <text evidence="2">The sequence shown here is derived from an EMBL/GenBank/DDBJ whole genome shotgun (WGS) entry which is preliminary data.</text>
</comment>
<dbReference type="EMBL" id="BJWL01000028">
    <property type="protein sequence ID" value="GFZ19415.1"/>
    <property type="molecule type" value="Genomic_DNA"/>
</dbReference>
<feature type="repeat" description="RCC1" evidence="1">
    <location>
        <begin position="14"/>
        <end position="67"/>
    </location>
</feature>
<keyword evidence="3" id="KW-1185">Reference proteome</keyword>
<evidence type="ECO:0000313" key="2">
    <source>
        <dbReference type="EMBL" id="GFZ19415.1"/>
    </source>
</evidence>
<name>A0A7J0H8X4_9ERIC</name>
<dbReference type="InterPro" id="IPR009091">
    <property type="entry name" value="RCC1/BLIP-II"/>
</dbReference>
<dbReference type="PANTHER" id="PTHR46207:SF1">
    <property type="entry name" value="PROTEIN RCC2"/>
    <property type="match status" value="1"/>
</dbReference>
<evidence type="ECO:0000313" key="3">
    <source>
        <dbReference type="Proteomes" id="UP000585474"/>
    </source>
</evidence>
<dbReference type="PROSITE" id="PS50012">
    <property type="entry name" value="RCC1_3"/>
    <property type="match status" value="1"/>
</dbReference>
<dbReference type="PANTHER" id="PTHR46207">
    <property type="entry name" value="PROTEIN RCC2"/>
    <property type="match status" value="1"/>
</dbReference>
<dbReference type="Pfam" id="PF00415">
    <property type="entry name" value="RCC1"/>
    <property type="match status" value="1"/>
</dbReference>
<proteinExistence type="predicted"/>
<dbReference type="Proteomes" id="UP000585474">
    <property type="component" value="Unassembled WGS sequence"/>
</dbReference>
<dbReference type="Gene3D" id="2.130.10.30">
    <property type="entry name" value="Regulator of chromosome condensation 1/beta-lactamase-inhibitor protein II"/>
    <property type="match status" value="1"/>
</dbReference>
<organism evidence="2 3">
    <name type="scientific">Actinidia rufa</name>
    <dbReference type="NCBI Taxonomy" id="165716"/>
    <lineage>
        <taxon>Eukaryota</taxon>
        <taxon>Viridiplantae</taxon>
        <taxon>Streptophyta</taxon>
        <taxon>Embryophyta</taxon>
        <taxon>Tracheophyta</taxon>
        <taxon>Spermatophyta</taxon>
        <taxon>Magnoliopsida</taxon>
        <taxon>eudicotyledons</taxon>
        <taxon>Gunneridae</taxon>
        <taxon>Pentapetalae</taxon>
        <taxon>asterids</taxon>
        <taxon>Ericales</taxon>
        <taxon>Actinidiaceae</taxon>
        <taxon>Actinidia</taxon>
    </lineage>
</organism>
<gene>
    <name evidence="2" type="ORF">Acr_28g0001200</name>
</gene>
<dbReference type="AlphaFoldDB" id="A0A7J0H8X4"/>
<protein>
    <submittedName>
        <fullName evidence="2">Regulator of chromosome condensation (RCC1) family protein</fullName>
    </submittedName>
</protein>
<dbReference type="GO" id="GO:0016020">
    <property type="term" value="C:membrane"/>
    <property type="evidence" value="ECO:0007669"/>
    <property type="project" value="TreeGrafter"/>
</dbReference>
<reference evidence="2 3" key="1">
    <citation type="submission" date="2019-07" db="EMBL/GenBank/DDBJ databases">
        <title>De Novo Assembly of kiwifruit Actinidia rufa.</title>
        <authorList>
            <person name="Sugita-Konishi S."/>
            <person name="Sato K."/>
            <person name="Mori E."/>
            <person name="Abe Y."/>
            <person name="Kisaki G."/>
            <person name="Hamano K."/>
            <person name="Suezawa K."/>
            <person name="Otani M."/>
            <person name="Fukuda T."/>
            <person name="Manabe T."/>
            <person name="Gomi K."/>
            <person name="Tabuchi M."/>
            <person name="Akimitsu K."/>
            <person name="Kataoka I."/>
        </authorList>
    </citation>
    <scope>NUCLEOTIDE SEQUENCE [LARGE SCALE GENOMIC DNA]</scope>
    <source>
        <strain evidence="3">cv. Fuchu</strain>
    </source>
</reference>
<sequence length="163" mass="17982">MDSGGMHHFVGADKFLHKLGCAQSGALGYGPAGQKSSAVPKIVDILDGIRVISVACGFAHSMVVVDRMNVGDRLDQKVGWKRRTVLESINYFAYIGITKRWSSPDELYNTVCNAGGVPLMSCTILSAMQHLLEFNDQTDLDHEDREMLIEDLVRKINVNTANR</sequence>
<evidence type="ECO:0000256" key="1">
    <source>
        <dbReference type="PROSITE-ProRule" id="PRU00235"/>
    </source>
</evidence>
<accession>A0A7J0H8X4</accession>
<dbReference type="SUPFAM" id="SSF50985">
    <property type="entry name" value="RCC1/BLIP-II"/>
    <property type="match status" value="1"/>
</dbReference>